<gene>
    <name evidence="1" type="ORF">SAMN06297358_4033</name>
</gene>
<sequence>MGLTRKYPDFSSGIAAKARLNINRANVIAFQIILKRTYFSSL</sequence>
<dbReference type="Proteomes" id="UP000219281">
    <property type="component" value="Unassembled WGS sequence"/>
</dbReference>
<evidence type="ECO:0000313" key="1">
    <source>
        <dbReference type="EMBL" id="SOD20318.1"/>
    </source>
</evidence>
<keyword evidence="2" id="KW-1185">Reference proteome</keyword>
<name>A0A286AEJ1_9SPHI</name>
<organism evidence="1 2">
    <name type="scientific">Pedobacter xixiisoli</name>
    <dbReference type="NCBI Taxonomy" id="1476464"/>
    <lineage>
        <taxon>Bacteria</taxon>
        <taxon>Pseudomonadati</taxon>
        <taxon>Bacteroidota</taxon>
        <taxon>Sphingobacteriia</taxon>
        <taxon>Sphingobacteriales</taxon>
        <taxon>Sphingobacteriaceae</taxon>
        <taxon>Pedobacter</taxon>
    </lineage>
</organism>
<protein>
    <submittedName>
        <fullName evidence="1">Uncharacterized protein</fullName>
    </submittedName>
</protein>
<evidence type="ECO:0000313" key="2">
    <source>
        <dbReference type="Proteomes" id="UP000219281"/>
    </source>
</evidence>
<reference evidence="2" key="1">
    <citation type="submission" date="2017-09" db="EMBL/GenBank/DDBJ databases">
        <authorList>
            <person name="Varghese N."/>
            <person name="Submissions S."/>
        </authorList>
    </citation>
    <scope>NUCLEOTIDE SEQUENCE [LARGE SCALE GENOMIC DNA]</scope>
    <source>
        <strain evidence="2">CGMCC 1.12803</strain>
    </source>
</reference>
<dbReference type="AlphaFoldDB" id="A0A286AEJ1"/>
<proteinExistence type="predicted"/>
<accession>A0A286AEJ1</accession>
<dbReference type="EMBL" id="OCMT01000005">
    <property type="protein sequence ID" value="SOD20318.1"/>
    <property type="molecule type" value="Genomic_DNA"/>
</dbReference>